<evidence type="ECO:0000256" key="1">
    <source>
        <dbReference type="SAM" id="Coils"/>
    </source>
</evidence>
<sequence>QRLMRQQTQEEAPSEDNIYEQLRSGVTDFMKSFQGSVVDDSEEDQLAQLEAESKSLKSELEEEKNRRLRQEEWVIDLQAKLEATETQLREFRESLGSEQEKILQLEKEKSVLDEIRLLLSPMATGPVARTESVAATDVTDVEPEPNSADLQIQTRHGLWIFRPPFTLESDEVELIRLVAGEDEIKAEQIKRRTGRRRSVDDLDELLDRLLAEGMEPIKESNDTYSFDPDFLQD</sequence>
<reference evidence="2" key="1">
    <citation type="submission" date="2020-02" db="EMBL/GenBank/DDBJ databases">
        <authorList>
            <person name="Meier V. D."/>
        </authorList>
    </citation>
    <scope>NUCLEOTIDE SEQUENCE</scope>
    <source>
        <strain evidence="2">AVDCRST_MAG93</strain>
    </source>
</reference>
<evidence type="ECO:0000313" key="2">
    <source>
        <dbReference type="EMBL" id="CAA9332379.1"/>
    </source>
</evidence>
<accession>A0A6J4LI29</accession>
<proteinExistence type="predicted"/>
<protein>
    <submittedName>
        <fullName evidence="2">Uncharacterized protein</fullName>
    </submittedName>
</protein>
<dbReference type="AlphaFoldDB" id="A0A6J4LI29"/>
<feature type="coiled-coil region" evidence="1">
    <location>
        <begin position="39"/>
        <end position="108"/>
    </location>
</feature>
<dbReference type="EMBL" id="CADCTR010002106">
    <property type="protein sequence ID" value="CAA9332379.1"/>
    <property type="molecule type" value="Genomic_DNA"/>
</dbReference>
<keyword evidence="1" id="KW-0175">Coiled coil</keyword>
<feature type="non-terminal residue" evidence="2">
    <location>
        <position position="1"/>
    </location>
</feature>
<organism evidence="2">
    <name type="scientific">uncultured Chloroflexia bacterium</name>
    <dbReference type="NCBI Taxonomy" id="1672391"/>
    <lineage>
        <taxon>Bacteria</taxon>
        <taxon>Bacillati</taxon>
        <taxon>Chloroflexota</taxon>
        <taxon>Chloroflexia</taxon>
        <taxon>environmental samples</taxon>
    </lineage>
</organism>
<gene>
    <name evidence="2" type="ORF">AVDCRST_MAG93-6253</name>
</gene>
<name>A0A6J4LI29_9CHLR</name>